<reference evidence="3 4" key="1">
    <citation type="submission" date="2007-03" db="EMBL/GenBank/DDBJ databases">
        <title>Complete sequence of Desulfotomaculum reducens MI-1.</title>
        <authorList>
            <consortium name="US DOE Joint Genome Institute"/>
            <person name="Copeland A."/>
            <person name="Lucas S."/>
            <person name="Lapidus A."/>
            <person name="Barry K."/>
            <person name="Detter J.C."/>
            <person name="Glavina del Rio T."/>
            <person name="Hammon N."/>
            <person name="Israni S."/>
            <person name="Dalin E."/>
            <person name="Tice H."/>
            <person name="Pitluck S."/>
            <person name="Sims D."/>
            <person name="Brettin T."/>
            <person name="Bruce D."/>
            <person name="Han C."/>
            <person name="Tapia R."/>
            <person name="Schmutz J."/>
            <person name="Larimer F."/>
            <person name="Land M."/>
            <person name="Hauser L."/>
            <person name="Kyrpides N."/>
            <person name="Kim E."/>
            <person name="Tebo B.M."/>
            <person name="Richardson P."/>
        </authorList>
    </citation>
    <scope>NUCLEOTIDE SEQUENCE [LARGE SCALE GENOMIC DNA]</scope>
    <source>
        <strain evidence="3 4">MI-1</strain>
    </source>
</reference>
<evidence type="ECO:0000313" key="4">
    <source>
        <dbReference type="Proteomes" id="UP000001556"/>
    </source>
</evidence>
<keyword evidence="4" id="KW-1185">Reference proteome</keyword>
<evidence type="ECO:0000256" key="1">
    <source>
        <dbReference type="ARBA" id="ARBA00022723"/>
    </source>
</evidence>
<organism evidence="3 4">
    <name type="scientific">Desulforamulus reducens (strain ATCC BAA-1160 / DSM 100696 / MI-1)</name>
    <name type="common">Desulfotomaculum reducens</name>
    <dbReference type="NCBI Taxonomy" id="349161"/>
    <lineage>
        <taxon>Bacteria</taxon>
        <taxon>Bacillati</taxon>
        <taxon>Bacillota</taxon>
        <taxon>Clostridia</taxon>
        <taxon>Eubacteriales</taxon>
        <taxon>Peptococcaceae</taxon>
        <taxon>Desulforamulus</taxon>
    </lineage>
</organism>
<gene>
    <name evidence="3" type="ordered locus">Dred_2139</name>
</gene>
<dbReference type="PANTHER" id="PTHR22814:SF287">
    <property type="entry name" value="COPPER TRANSPORT PROTEIN ATX1"/>
    <property type="match status" value="1"/>
</dbReference>
<dbReference type="Pfam" id="PF00403">
    <property type="entry name" value="HMA"/>
    <property type="match status" value="1"/>
</dbReference>
<protein>
    <submittedName>
        <fullName evidence="3">Heavy metal transport/detoxification protein</fullName>
    </submittedName>
</protein>
<dbReference type="EMBL" id="CP000612">
    <property type="protein sequence ID" value="ABO50656.1"/>
    <property type="molecule type" value="Genomic_DNA"/>
</dbReference>
<dbReference type="InterPro" id="IPR036163">
    <property type="entry name" value="HMA_dom_sf"/>
</dbReference>
<dbReference type="HOGENOM" id="CLU_134973_5_3_9"/>
<dbReference type="Gene3D" id="3.30.70.100">
    <property type="match status" value="1"/>
</dbReference>
<dbReference type="AlphaFoldDB" id="A4J6F3"/>
<name>A4J6F3_DESRM</name>
<dbReference type="eggNOG" id="COG2608">
    <property type="taxonomic scope" value="Bacteria"/>
</dbReference>
<sequence>MSEIVLKVDGMSCNHCKMAVEKAAKAINGVENATVNLEQKEVVVTGSVPKEEIVKAIEEAGYDVIG</sequence>
<evidence type="ECO:0000259" key="2">
    <source>
        <dbReference type="PROSITE" id="PS50846"/>
    </source>
</evidence>
<dbReference type="STRING" id="349161.Dred_2139"/>
<dbReference type="KEGG" id="drm:Dred_2139"/>
<accession>A4J6F3</accession>
<dbReference type="PROSITE" id="PS50846">
    <property type="entry name" value="HMA_2"/>
    <property type="match status" value="1"/>
</dbReference>
<keyword evidence="1" id="KW-0479">Metal-binding</keyword>
<dbReference type="RefSeq" id="WP_011878458.1">
    <property type="nucleotide sequence ID" value="NC_009253.1"/>
</dbReference>
<dbReference type="PANTHER" id="PTHR22814">
    <property type="entry name" value="COPPER TRANSPORT PROTEIN ATOX1-RELATED"/>
    <property type="match status" value="1"/>
</dbReference>
<feature type="domain" description="HMA" evidence="2">
    <location>
        <begin position="2"/>
        <end position="65"/>
    </location>
</feature>
<evidence type="ECO:0000313" key="3">
    <source>
        <dbReference type="EMBL" id="ABO50656.1"/>
    </source>
</evidence>
<dbReference type="Proteomes" id="UP000001556">
    <property type="component" value="Chromosome"/>
</dbReference>
<dbReference type="CDD" id="cd00371">
    <property type="entry name" value="HMA"/>
    <property type="match status" value="1"/>
</dbReference>
<dbReference type="GO" id="GO:0046872">
    <property type="term" value="F:metal ion binding"/>
    <property type="evidence" value="ECO:0007669"/>
    <property type="project" value="UniProtKB-KW"/>
</dbReference>
<dbReference type="SUPFAM" id="SSF55008">
    <property type="entry name" value="HMA, heavy metal-associated domain"/>
    <property type="match status" value="1"/>
</dbReference>
<proteinExistence type="predicted"/>
<dbReference type="InterPro" id="IPR006121">
    <property type="entry name" value="HMA_dom"/>
</dbReference>
<dbReference type="OrthoDB" id="9813965at2"/>